<proteinExistence type="predicted"/>
<evidence type="ECO:0000313" key="11">
    <source>
        <dbReference type="Proteomes" id="UP000563524"/>
    </source>
</evidence>
<dbReference type="FunFam" id="3.30.470.20:FF:000028">
    <property type="entry name" value="Methylcrotonoyl-CoA carboxylase subunit alpha, mitochondrial"/>
    <property type="match status" value="1"/>
</dbReference>
<dbReference type="NCBIfam" id="NF006367">
    <property type="entry name" value="PRK08591.1"/>
    <property type="match status" value="1"/>
</dbReference>
<dbReference type="GO" id="GO:0004485">
    <property type="term" value="F:methylcrotonoyl-CoA carboxylase activity"/>
    <property type="evidence" value="ECO:0007669"/>
    <property type="project" value="UniProtKB-EC"/>
</dbReference>
<name>A0A840I229_9PROT</name>
<dbReference type="InterPro" id="IPR050856">
    <property type="entry name" value="Biotin_carboxylase_complex"/>
</dbReference>
<evidence type="ECO:0000256" key="5">
    <source>
        <dbReference type="ARBA" id="ARBA00023267"/>
    </source>
</evidence>
<dbReference type="Pfam" id="PF00364">
    <property type="entry name" value="Biotin_lipoyl"/>
    <property type="match status" value="1"/>
</dbReference>
<dbReference type="PROSITE" id="PS00867">
    <property type="entry name" value="CPSASE_2"/>
    <property type="match status" value="1"/>
</dbReference>
<evidence type="ECO:0000259" key="7">
    <source>
        <dbReference type="PROSITE" id="PS50968"/>
    </source>
</evidence>
<feature type="domain" description="ATP-grasp" evidence="8">
    <location>
        <begin position="120"/>
        <end position="317"/>
    </location>
</feature>
<dbReference type="Gene3D" id="3.30.470.20">
    <property type="entry name" value="ATP-grasp fold, B domain"/>
    <property type="match status" value="1"/>
</dbReference>
<dbReference type="GO" id="GO:0005524">
    <property type="term" value="F:ATP binding"/>
    <property type="evidence" value="ECO:0007669"/>
    <property type="project" value="UniProtKB-UniRule"/>
</dbReference>
<dbReference type="SUPFAM" id="SSF56059">
    <property type="entry name" value="Glutathione synthetase ATP-binding domain-like"/>
    <property type="match status" value="1"/>
</dbReference>
<evidence type="ECO:0000256" key="3">
    <source>
        <dbReference type="ARBA" id="ARBA00022741"/>
    </source>
</evidence>
<dbReference type="Proteomes" id="UP000563524">
    <property type="component" value="Unassembled WGS sequence"/>
</dbReference>
<dbReference type="PROSITE" id="PS50975">
    <property type="entry name" value="ATP_GRASP"/>
    <property type="match status" value="1"/>
</dbReference>
<comment type="caution">
    <text evidence="10">The sequence shown here is derived from an EMBL/GenBank/DDBJ whole genome shotgun (WGS) entry which is preliminary data.</text>
</comment>
<accession>A0A840I229</accession>
<keyword evidence="3 6" id="KW-0547">Nucleotide-binding</keyword>
<sequence length="644" mass="67891">MIGKLLIANRGEIAVRVCRTARRLGIKTVAVFSEADRDAPHARAADEAYLIGPAPASESYLRKDAILEAAKRAGADAVHPGYGFLSENEGFARACEAAGLAFVGPSPETIALMGSKAAAKDAMQKAGVPLLPGYQGEDQSPATFAREAERIGYPVLLKAVSGGGGKGMRIVQGPGEIEEALAGARREAASAFGDDRVLVEKFLGAPRHVEVQVFGDGRGEVLHLFERDCSVQRRYQKVVEEAPAPKLPGAVRTRLLEAGVRAAEAVSYRGAGTVEFLYDGVDGVYFMEMNTRLQVEHPVTEMITGLDLVEWQLRVASGEGLPLRQDEVRCDGHAIEVRLYAEDPARGDMPSTGRITDLSLPRGRGVRVDQGIGPNSTVTPYYDPMLAKIVAHGPDRMAALRRLRDALAGARVEGVSTNLRFLRRILAAPAFEDGGVTTGFLEGEGAGLREDPAPGARVLAAAALWRGLRAGSPFRLNLPRTVSAAFLGTDGPVPVSLSERGEDWSGTVGDETVRLEGAEVTKKAVLLSEGGARHAYAVRATGTGLLVTGPDGETYPLTLHDPLAEAAAGGADAASLLAPMPATVTAVLVEVGQQVEAGTPLLTIEAMKMEHVVKAPADGRIVETPYLPGDTVAEGAKLLGFEAD</sequence>
<dbReference type="Pfam" id="PF00289">
    <property type="entry name" value="Biotin_carb_N"/>
    <property type="match status" value="1"/>
</dbReference>
<evidence type="ECO:0000256" key="4">
    <source>
        <dbReference type="ARBA" id="ARBA00022840"/>
    </source>
</evidence>
<dbReference type="PROSITE" id="PS00188">
    <property type="entry name" value="BIOTIN"/>
    <property type="match status" value="1"/>
</dbReference>
<dbReference type="InterPro" id="IPR011054">
    <property type="entry name" value="Rudment_hybrid_motif"/>
</dbReference>
<dbReference type="InterPro" id="IPR016185">
    <property type="entry name" value="PreATP-grasp_dom_sf"/>
</dbReference>
<evidence type="ECO:0000259" key="9">
    <source>
        <dbReference type="PROSITE" id="PS50979"/>
    </source>
</evidence>
<evidence type="ECO:0000256" key="2">
    <source>
        <dbReference type="ARBA" id="ARBA00022598"/>
    </source>
</evidence>
<dbReference type="RefSeq" id="WP_183815924.1">
    <property type="nucleotide sequence ID" value="NZ_JACHOB010000001.1"/>
</dbReference>
<evidence type="ECO:0000313" key="10">
    <source>
        <dbReference type="EMBL" id="MBB4658248.1"/>
    </source>
</evidence>
<dbReference type="InterPro" id="IPR005479">
    <property type="entry name" value="CPAse_ATP-bd"/>
</dbReference>
<feature type="domain" description="Biotin carboxylation" evidence="9">
    <location>
        <begin position="1"/>
        <end position="446"/>
    </location>
</feature>
<dbReference type="PROSITE" id="PS50979">
    <property type="entry name" value="BC"/>
    <property type="match status" value="1"/>
</dbReference>
<evidence type="ECO:0000259" key="8">
    <source>
        <dbReference type="PROSITE" id="PS50975"/>
    </source>
</evidence>
<dbReference type="AlphaFoldDB" id="A0A840I229"/>
<dbReference type="SMART" id="SM00878">
    <property type="entry name" value="Biotin_carb_C"/>
    <property type="match status" value="1"/>
</dbReference>
<dbReference type="SUPFAM" id="SSF51230">
    <property type="entry name" value="Single hybrid motif"/>
    <property type="match status" value="1"/>
</dbReference>
<reference evidence="10 11" key="1">
    <citation type="submission" date="2020-08" db="EMBL/GenBank/DDBJ databases">
        <title>Genomic Encyclopedia of Type Strains, Phase IV (KMG-IV): sequencing the most valuable type-strain genomes for metagenomic binning, comparative biology and taxonomic classification.</title>
        <authorList>
            <person name="Goeker M."/>
        </authorList>
    </citation>
    <scope>NUCLEOTIDE SEQUENCE [LARGE SCALE GENOMIC DNA]</scope>
    <source>
        <strain evidence="10 11">DSM 102850</strain>
    </source>
</reference>
<evidence type="ECO:0000256" key="1">
    <source>
        <dbReference type="ARBA" id="ARBA00001953"/>
    </source>
</evidence>
<dbReference type="InterPro" id="IPR000089">
    <property type="entry name" value="Biotin_lipoyl"/>
</dbReference>
<dbReference type="SUPFAM" id="SSF51246">
    <property type="entry name" value="Rudiment single hybrid motif"/>
    <property type="match status" value="1"/>
</dbReference>
<keyword evidence="4 6" id="KW-0067">ATP-binding</keyword>
<dbReference type="EC" id="6.4.1.4" evidence="10"/>
<dbReference type="Gene3D" id="2.40.50.100">
    <property type="match status" value="1"/>
</dbReference>
<dbReference type="FunFam" id="3.40.50.20:FF:000010">
    <property type="entry name" value="Propionyl-CoA carboxylase subunit alpha"/>
    <property type="match status" value="1"/>
</dbReference>
<dbReference type="InterPro" id="IPR011764">
    <property type="entry name" value="Biotin_carboxylation_dom"/>
</dbReference>
<dbReference type="InterPro" id="IPR005481">
    <property type="entry name" value="BC-like_N"/>
</dbReference>
<dbReference type="InterPro" id="IPR011761">
    <property type="entry name" value="ATP-grasp"/>
</dbReference>
<dbReference type="EMBL" id="JACHOB010000001">
    <property type="protein sequence ID" value="MBB4658248.1"/>
    <property type="molecule type" value="Genomic_DNA"/>
</dbReference>
<organism evidence="10 11">
    <name type="scientific">Parvularcula dongshanensis</name>
    <dbReference type="NCBI Taxonomy" id="1173995"/>
    <lineage>
        <taxon>Bacteria</taxon>
        <taxon>Pseudomonadati</taxon>
        <taxon>Pseudomonadota</taxon>
        <taxon>Alphaproteobacteria</taxon>
        <taxon>Parvularculales</taxon>
        <taxon>Parvularculaceae</taxon>
        <taxon>Parvularcula</taxon>
    </lineage>
</organism>
<dbReference type="Pfam" id="PF02786">
    <property type="entry name" value="CPSase_L_D2"/>
    <property type="match status" value="1"/>
</dbReference>
<keyword evidence="5" id="KW-0092">Biotin</keyword>
<dbReference type="PANTHER" id="PTHR18866">
    <property type="entry name" value="CARBOXYLASE:PYRUVATE/ACETYL-COA/PROPIONYL-COA CARBOXYLASE"/>
    <property type="match status" value="1"/>
</dbReference>
<dbReference type="GO" id="GO:0046872">
    <property type="term" value="F:metal ion binding"/>
    <property type="evidence" value="ECO:0007669"/>
    <property type="project" value="InterPro"/>
</dbReference>
<evidence type="ECO:0000256" key="6">
    <source>
        <dbReference type="PROSITE-ProRule" id="PRU00409"/>
    </source>
</evidence>
<dbReference type="FunFam" id="3.30.1490.20:FF:000003">
    <property type="entry name" value="acetyl-CoA carboxylase isoform X1"/>
    <property type="match status" value="1"/>
</dbReference>
<dbReference type="Pfam" id="PF02785">
    <property type="entry name" value="Biotin_carb_C"/>
    <property type="match status" value="1"/>
</dbReference>
<dbReference type="PROSITE" id="PS50968">
    <property type="entry name" value="BIOTINYL_LIPOYL"/>
    <property type="match status" value="1"/>
</dbReference>
<feature type="domain" description="Lipoyl-binding" evidence="7">
    <location>
        <begin position="565"/>
        <end position="642"/>
    </location>
</feature>
<dbReference type="CDD" id="cd06850">
    <property type="entry name" value="biotinyl_domain"/>
    <property type="match status" value="1"/>
</dbReference>
<keyword evidence="11" id="KW-1185">Reference proteome</keyword>
<gene>
    <name evidence="10" type="ORF">GGQ59_000748</name>
</gene>
<dbReference type="InterPro" id="IPR011053">
    <property type="entry name" value="Single_hybrid_motif"/>
</dbReference>
<dbReference type="SUPFAM" id="SSF52440">
    <property type="entry name" value="PreATP-grasp domain"/>
    <property type="match status" value="1"/>
</dbReference>
<comment type="cofactor">
    <cofactor evidence="1">
        <name>biotin</name>
        <dbReference type="ChEBI" id="CHEBI:57586"/>
    </cofactor>
</comment>
<keyword evidence="2 10" id="KW-0436">Ligase</keyword>
<dbReference type="PANTHER" id="PTHR18866:SF33">
    <property type="entry name" value="METHYLCROTONOYL-COA CARBOXYLASE SUBUNIT ALPHA, MITOCHONDRIAL-RELATED"/>
    <property type="match status" value="1"/>
</dbReference>
<protein>
    <submittedName>
        <fullName evidence="10">3-methylcrotonyl-CoA carboxylase alpha subunit</fullName>
        <ecNumber evidence="10">6.4.1.4</ecNumber>
    </submittedName>
</protein>
<dbReference type="InterPro" id="IPR001882">
    <property type="entry name" value="Biotin_BS"/>
</dbReference>
<dbReference type="InterPro" id="IPR005482">
    <property type="entry name" value="Biotin_COase_C"/>
</dbReference>